<dbReference type="RefSeq" id="XP_052132617.1">
    <property type="nucleotide sequence ID" value="XM_052276657.1"/>
</dbReference>
<feature type="region of interest" description="Disordered" evidence="2">
    <location>
        <begin position="171"/>
        <end position="202"/>
    </location>
</feature>
<keyword evidence="4" id="KW-1185">Reference proteome</keyword>
<feature type="region of interest" description="Disordered" evidence="2">
    <location>
        <begin position="1"/>
        <end position="70"/>
    </location>
</feature>
<dbReference type="Pfam" id="PF00194">
    <property type="entry name" value="Carb_anhydrase"/>
    <property type="match status" value="1"/>
</dbReference>
<feature type="compositionally biased region" description="Polar residues" evidence="2">
    <location>
        <begin position="104"/>
        <end position="134"/>
    </location>
</feature>
<reference evidence="5" key="1">
    <citation type="submission" date="2025-08" db="UniProtKB">
        <authorList>
            <consortium name="RefSeq"/>
        </authorList>
    </citation>
    <scope>IDENTIFICATION</scope>
    <source>
        <tissue evidence="5">Whole organism</tissue>
    </source>
</reference>
<feature type="region of interest" description="Disordered" evidence="2">
    <location>
        <begin position="103"/>
        <end position="153"/>
    </location>
</feature>
<dbReference type="GO" id="GO:0005737">
    <property type="term" value="C:cytoplasm"/>
    <property type="evidence" value="ECO:0007669"/>
    <property type="project" value="TreeGrafter"/>
</dbReference>
<dbReference type="SMART" id="SM01057">
    <property type="entry name" value="Carb_anhydrase"/>
    <property type="match status" value="1"/>
</dbReference>
<comment type="similarity">
    <text evidence="1">Belongs to the alpha-carbonic anhydrase family.</text>
</comment>
<accession>A0A9C6XCE7</accession>
<evidence type="ECO:0000313" key="4">
    <source>
        <dbReference type="Proteomes" id="UP000504606"/>
    </source>
</evidence>
<evidence type="ECO:0000313" key="5">
    <source>
        <dbReference type="RefSeq" id="XP_052132617.1"/>
    </source>
</evidence>
<dbReference type="PANTHER" id="PTHR18952:SF114">
    <property type="entry name" value="CARBONIC ANHYDRASE 3, ISOFORM A"/>
    <property type="match status" value="1"/>
</dbReference>
<dbReference type="OrthoDB" id="429145at2759"/>
<dbReference type="SUPFAM" id="SSF51069">
    <property type="entry name" value="Carbonic anhydrase"/>
    <property type="match status" value="1"/>
</dbReference>
<sequence length="357" mass="38967">MEATRSNWTTRGTVASKDIFPVRGTKAPTSQSSTKSRDTPAPRTVRNTKGQVPRGSPKARSPRSTPASFDVLGTLGTQASFGNLTTRDSQASTGTPAYLAVLASRNTPKTETPSGNRPSRGTEVSSGNLTTLSTEAPRETRATDSSSASPGLLQGRSGLLDFLLGHRGHRAHRGHRKKLGHGDRPSLLGPLPLLPASTERPGRRRPPWLQLLCSAGEPTWLRVSSLLSQYLPDINARIRSRLFPTGIDNYRNPDFQKLVNAIPKIVAEDSEKVEVNADLLAWVVPYLEASGYYTYDGSLTTSPYSENVLWIVYENPIPIGKAQIAPFRAIENHESEQLTTNFRQLQNADGVEVRYVA</sequence>
<dbReference type="GO" id="GO:0004089">
    <property type="term" value="F:carbonate dehydratase activity"/>
    <property type="evidence" value="ECO:0007669"/>
    <property type="project" value="InterPro"/>
</dbReference>
<feature type="compositionally biased region" description="Polar residues" evidence="2">
    <location>
        <begin position="1"/>
        <end position="13"/>
    </location>
</feature>
<proteinExistence type="inferred from homology"/>
<dbReference type="GeneID" id="113202495"/>
<evidence type="ECO:0000259" key="3">
    <source>
        <dbReference type="PROSITE" id="PS51144"/>
    </source>
</evidence>
<dbReference type="InterPro" id="IPR023561">
    <property type="entry name" value="Carbonic_anhydrase_a-class"/>
</dbReference>
<evidence type="ECO:0000256" key="2">
    <source>
        <dbReference type="SAM" id="MobiDB-lite"/>
    </source>
</evidence>
<dbReference type="InterPro" id="IPR001148">
    <property type="entry name" value="CA_dom"/>
</dbReference>
<feature type="compositionally biased region" description="Low complexity" evidence="2">
    <location>
        <begin position="185"/>
        <end position="195"/>
    </location>
</feature>
<dbReference type="AlphaFoldDB" id="A0A9C6XCE7"/>
<dbReference type="GO" id="GO:0008270">
    <property type="term" value="F:zinc ion binding"/>
    <property type="evidence" value="ECO:0007669"/>
    <property type="project" value="InterPro"/>
</dbReference>
<dbReference type="PANTHER" id="PTHR18952">
    <property type="entry name" value="CARBONIC ANHYDRASE"/>
    <property type="match status" value="1"/>
</dbReference>
<gene>
    <name evidence="5" type="primary">LOC113202495</name>
</gene>
<protein>
    <submittedName>
        <fullName evidence="5">Uncharacterized protein LOC113202495 isoform X1</fullName>
    </submittedName>
</protein>
<evidence type="ECO:0000256" key="1">
    <source>
        <dbReference type="ARBA" id="ARBA00010718"/>
    </source>
</evidence>
<organism evidence="4 5">
    <name type="scientific">Frankliniella occidentalis</name>
    <name type="common">Western flower thrips</name>
    <name type="synonym">Euthrips occidentalis</name>
    <dbReference type="NCBI Taxonomy" id="133901"/>
    <lineage>
        <taxon>Eukaryota</taxon>
        <taxon>Metazoa</taxon>
        <taxon>Ecdysozoa</taxon>
        <taxon>Arthropoda</taxon>
        <taxon>Hexapoda</taxon>
        <taxon>Insecta</taxon>
        <taxon>Pterygota</taxon>
        <taxon>Neoptera</taxon>
        <taxon>Paraneoptera</taxon>
        <taxon>Thysanoptera</taxon>
        <taxon>Terebrantia</taxon>
        <taxon>Thripoidea</taxon>
        <taxon>Thripidae</taxon>
        <taxon>Frankliniella</taxon>
    </lineage>
</organism>
<dbReference type="Gene3D" id="3.10.200.10">
    <property type="entry name" value="Alpha carbonic anhydrase"/>
    <property type="match status" value="1"/>
</dbReference>
<name>A0A9C6XCE7_FRAOC</name>
<dbReference type="InterPro" id="IPR036398">
    <property type="entry name" value="CA_dom_sf"/>
</dbReference>
<dbReference type="Proteomes" id="UP000504606">
    <property type="component" value="Unplaced"/>
</dbReference>
<feature type="domain" description="Alpha-carbonic anhydrase" evidence="3">
    <location>
        <begin position="1"/>
        <end position="357"/>
    </location>
</feature>
<dbReference type="PROSITE" id="PS51144">
    <property type="entry name" value="ALPHA_CA_2"/>
    <property type="match status" value="1"/>
</dbReference>